<feature type="transmembrane region" description="Helical" evidence="2">
    <location>
        <begin position="12"/>
        <end position="31"/>
    </location>
</feature>
<feature type="compositionally biased region" description="Polar residues" evidence="1">
    <location>
        <begin position="103"/>
        <end position="118"/>
    </location>
</feature>
<keyword evidence="2" id="KW-0812">Transmembrane</keyword>
<accession>A0AAP0QBY5</accession>
<evidence type="ECO:0000313" key="3">
    <source>
        <dbReference type="EMBL" id="KAK9182793.1"/>
    </source>
</evidence>
<reference evidence="3 4" key="1">
    <citation type="submission" date="2024-05" db="EMBL/GenBank/DDBJ databases">
        <title>Haplotype-resolved chromosome-level genome assembly of Huyou (Citrus changshanensis).</title>
        <authorList>
            <person name="Miao C."/>
            <person name="Chen W."/>
            <person name="Wu Y."/>
            <person name="Wang L."/>
            <person name="Zhao S."/>
            <person name="Grierson D."/>
            <person name="Xu C."/>
            <person name="Chen K."/>
        </authorList>
    </citation>
    <scope>NUCLEOTIDE SEQUENCE [LARGE SCALE GENOMIC DNA]</scope>
    <source>
        <strain evidence="3">01-14</strain>
        <tissue evidence="3">Leaf</tissue>
    </source>
</reference>
<dbReference type="PANTHER" id="PTHR33592">
    <property type="entry name" value="TRANSMEMBRANE PROTEIN"/>
    <property type="match status" value="1"/>
</dbReference>
<dbReference type="PANTHER" id="PTHR33592:SF10">
    <property type="entry name" value="TRANSMEMBRANE PROTEIN"/>
    <property type="match status" value="1"/>
</dbReference>
<feature type="region of interest" description="Disordered" evidence="1">
    <location>
        <begin position="96"/>
        <end position="118"/>
    </location>
</feature>
<evidence type="ECO:0000313" key="4">
    <source>
        <dbReference type="Proteomes" id="UP001428341"/>
    </source>
</evidence>
<keyword evidence="2" id="KW-0472">Membrane</keyword>
<protein>
    <submittedName>
        <fullName evidence="3">Uncharacterized protein</fullName>
    </submittedName>
</protein>
<dbReference type="PROSITE" id="PS51257">
    <property type="entry name" value="PROKAR_LIPOPROTEIN"/>
    <property type="match status" value="1"/>
</dbReference>
<name>A0AAP0QBY5_9ROSI</name>
<evidence type="ECO:0000256" key="1">
    <source>
        <dbReference type="SAM" id="MobiDB-lite"/>
    </source>
</evidence>
<dbReference type="EMBL" id="JBCGBO010000024">
    <property type="protein sequence ID" value="KAK9182793.1"/>
    <property type="molecule type" value="Genomic_DNA"/>
</dbReference>
<dbReference type="AlphaFoldDB" id="A0AAP0QBY5"/>
<organism evidence="3 4">
    <name type="scientific">Citrus x changshan-huyou</name>
    <dbReference type="NCBI Taxonomy" id="2935761"/>
    <lineage>
        <taxon>Eukaryota</taxon>
        <taxon>Viridiplantae</taxon>
        <taxon>Streptophyta</taxon>
        <taxon>Embryophyta</taxon>
        <taxon>Tracheophyta</taxon>
        <taxon>Spermatophyta</taxon>
        <taxon>Magnoliopsida</taxon>
        <taxon>eudicotyledons</taxon>
        <taxon>Gunneridae</taxon>
        <taxon>Pentapetalae</taxon>
        <taxon>rosids</taxon>
        <taxon>malvids</taxon>
        <taxon>Sapindales</taxon>
        <taxon>Rutaceae</taxon>
        <taxon>Aurantioideae</taxon>
        <taxon>Citrus</taxon>
    </lineage>
</organism>
<evidence type="ECO:0000256" key="2">
    <source>
        <dbReference type="SAM" id="Phobius"/>
    </source>
</evidence>
<dbReference type="Proteomes" id="UP001428341">
    <property type="component" value="Unassembled WGS sequence"/>
</dbReference>
<sequence length="118" mass="12912">MEFRRTNVSFFTYLFIFTILFASCSIQFGAASRPLLEKKYFENIINQSLQKGPVPPIGGSPCTHIPGGSGHCHRLNGMHFAGRVARAPPPPPFPAGRTVIDFSVSSQKSENNKQDASS</sequence>
<proteinExistence type="predicted"/>
<comment type="caution">
    <text evidence="3">The sequence shown here is derived from an EMBL/GenBank/DDBJ whole genome shotgun (WGS) entry which is preliminary data.</text>
</comment>
<keyword evidence="4" id="KW-1185">Reference proteome</keyword>
<keyword evidence="2" id="KW-1133">Transmembrane helix</keyword>
<gene>
    <name evidence="3" type="ORF">WN944_025939</name>
</gene>